<evidence type="ECO:0000259" key="17">
    <source>
        <dbReference type="PROSITE" id="PS50113"/>
    </source>
</evidence>
<dbReference type="PROSITE" id="PS50112">
    <property type="entry name" value="PAS"/>
    <property type="match status" value="1"/>
</dbReference>
<dbReference type="AlphaFoldDB" id="A0A856M9E1"/>
<dbReference type="InterPro" id="IPR035965">
    <property type="entry name" value="PAS-like_dom_sf"/>
</dbReference>
<evidence type="ECO:0000259" key="16">
    <source>
        <dbReference type="PROSITE" id="PS50112"/>
    </source>
</evidence>
<evidence type="ECO:0000256" key="13">
    <source>
        <dbReference type="SAM" id="Coils"/>
    </source>
</evidence>
<evidence type="ECO:0000256" key="8">
    <source>
        <dbReference type="ARBA" id="ARBA00022777"/>
    </source>
</evidence>
<keyword evidence="5 12" id="KW-0597">Phosphoprotein</keyword>
<dbReference type="PROSITE" id="PS50109">
    <property type="entry name" value="HIS_KIN"/>
    <property type="match status" value="1"/>
</dbReference>
<name>A0A856M9E1_9CYAN</name>
<dbReference type="Gene3D" id="3.40.50.2300">
    <property type="match status" value="1"/>
</dbReference>
<dbReference type="InterPro" id="IPR000700">
    <property type="entry name" value="PAS-assoc_C"/>
</dbReference>
<dbReference type="GO" id="GO:0005886">
    <property type="term" value="C:plasma membrane"/>
    <property type="evidence" value="ECO:0007669"/>
    <property type="project" value="UniProtKB-SubCell"/>
</dbReference>
<dbReference type="InterPro" id="IPR011006">
    <property type="entry name" value="CheY-like_superfamily"/>
</dbReference>
<dbReference type="InterPro" id="IPR001610">
    <property type="entry name" value="PAC"/>
</dbReference>
<dbReference type="FunFam" id="3.30.565.10:FF:000023">
    <property type="entry name" value="PAS domain-containing sensor histidine kinase"/>
    <property type="match status" value="1"/>
</dbReference>
<dbReference type="SUPFAM" id="SSF47384">
    <property type="entry name" value="Homodimeric domain of signal transducing histidine kinase"/>
    <property type="match status" value="1"/>
</dbReference>
<dbReference type="CDD" id="cd16922">
    <property type="entry name" value="HATPase_EvgS-ArcB-TorS-like"/>
    <property type="match status" value="1"/>
</dbReference>
<dbReference type="GO" id="GO:0005524">
    <property type="term" value="F:ATP binding"/>
    <property type="evidence" value="ECO:0007669"/>
    <property type="project" value="UniProtKB-KW"/>
</dbReference>
<dbReference type="Pfam" id="PF00512">
    <property type="entry name" value="HisKA"/>
    <property type="match status" value="1"/>
</dbReference>
<dbReference type="KEGG" id="bsen:DP114_07685"/>
<dbReference type="CDD" id="cd00082">
    <property type="entry name" value="HisKA"/>
    <property type="match status" value="1"/>
</dbReference>
<dbReference type="PROSITE" id="PS50110">
    <property type="entry name" value="RESPONSE_REGULATORY"/>
    <property type="match status" value="1"/>
</dbReference>
<evidence type="ECO:0000256" key="12">
    <source>
        <dbReference type="PROSITE-ProRule" id="PRU00169"/>
    </source>
</evidence>
<accession>A0A856M9E1</accession>
<keyword evidence="7" id="KW-0547">Nucleotide-binding</keyword>
<evidence type="ECO:0000256" key="6">
    <source>
        <dbReference type="ARBA" id="ARBA00022679"/>
    </source>
</evidence>
<keyword evidence="11" id="KW-0472">Membrane</keyword>
<feature type="domain" description="PAS" evidence="16">
    <location>
        <begin position="1"/>
        <end position="73"/>
    </location>
</feature>
<dbReference type="SMART" id="SM00388">
    <property type="entry name" value="HisKA"/>
    <property type="match status" value="1"/>
</dbReference>
<evidence type="ECO:0000256" key="3">
    <source>
        <dbReference type="ARBA" id="ARBA00012438"/>
    </source>
</evidence>
<feature type="domain" description="PAC" evidence="17">
    <location>
        <begin position="74"/>
        <end position="128"/>
    </location>
</feature>
<dbReference type="InterPro" id="IPR003594">
    <property type="entry name" value="HATPase_dom"/>
</dbReference>
<dbReference type="Proteomes" id="UP000503129">
    <property type="component" value="Chromosome"/>
</dbReference>
<evidence type="ECO:0000256" key="11">
    <source>
        <dbReference type="ARBA" id="ARBA00023136"/>
    </source>
</evidence>
<dbReference type="Gene3D" id="3.30.565.10">
    <property type="entry name" value="Histidine kinase-like ATPase, C-terminal domain"/>
    <property type="match status" value="1"/>
</dbReference>
<dbReference type="InterPro" id="IPR001789">
    <property type="entry name" value="Sig_transdc_resp-reg_receiver"/>
</dbReference>
<protein>
    <recommendedName>
        <fullName evidence="3">histidine kinase</fullName>
        <ecNumber evidence="3">2.7.13.3</ecNumber>
    </recommendedName>
</protein>
<dbReference type="Gene3D" id="3.30.450.20">
    <property type="entry name" value="PAS domain"/>
    <property type="match status" value="1"/>
</dbReference>
<dbReference type="InterPro" id="IPR000014">
    <property type="entry name" value="PAS"/>
</dbReference>
<dbReference type="PRINTS" id="PR00344">
    <property type="entry name" value="BCTRLSENSOR"/>
</dbReference>
<dbReference type="InterPro" id="IPR036890">
    <property type="entry name" value="HATPase_C_sf"/>
</dbReference>
<dbReference type="CDD" id="cd00130">
    <property type="entry name" value="PAS"/>
    <property type="match status" value="1"/>
</dbReference>
<dbReference type="Pfam" id="PF02518">
    <property type="entry name" value="HATPase_c"/>
    <property type="match status" value="1"/>
</dbReference>
<keyword evidence="9" id="KW-0067">ATP-binding</keyword>
<evidence type="ECO:0000313" key="19">
    <source>
        <dbReference type="Proteomes" id="UP000503129"/>
    </source>
</evidence>
<organism evidence="18 19">
    <name type="scientific">Brasilonema sennae CENA114</name>
    <dbReference type="NCBI Taxonomy" id="415709"/>
    <lineage>
        <taxon>Bacteria</taxon>
        <taxon>Bacillati</taxon>
        <taxon>Cyanobacteriota</taxon>
        <taxon>Cyanophyceae</taxon>
        <taxon>Nostocales</taxon>
        <taxon>Scytonemataceae</taxon>
        <taxon>Brasilonema</taxon>
        <taxon>Bromeliae group (in: Brasilonema)</taxon>
    </lineage>
</organism>
<evidence type="ECO:0000256" key="9">
    <source>
        <dbReference type="ARBA" id="ARBA00022840"/>
    </source>
</evidence>
<dbReference type="PROSITE" id="PS50113">
    <property type="entry name" value="PAC"/>
    <property type="match status" value="1"/>
</dbReference>
<feature type="domain" description="Histidine kinase" evidence="14">
    <location>
        <begin position="153"/>
        <end position="371"/>
    </location>
</feature>
<evidence type="ECO:0000256" key="5">
    <source>
        <dbReference type="ARBA" id="ARBA00022553"/>
    </source>
</evidence>
<evidence type="ECO:0000313" key="18">
    <source>
        <dbReference type="EMBL" id="QDL07793.1"/>
    </source>
</evidence>
<keyword evidence="13" id="KW-0175">Coiled coil</keyword>
<evidence type="ECO:0000259" key="15">
    <source>
        <dbReference type="PROSITE" id="PS50110"/>
    </source>
</evidence>
<dbReference type="EC" id="2.7.13.3" evidence="3"/>
<dbReference type="RefSeq" id="WP_169265721.1">
    <property type="nucleotide sequence ID" value="NZ_CAWOXK010000001.1"/>
</dbReference>
<dbReference type="SMART" id="SM00086">
    <property type="entry name" value="PAC"/>
    <property type="match status" value="1"/>
</dbReference>
<gene>
    <name evidence="18" type="ORF">DP114_07685</name>
</gene>
<dbReference type="SUPFAM" id="SSF55874">
    <property type="entry name" value="ATPase domain of HSP90 chaperone/DNA topoisomerase II/histidine kinase"/>
    <property type="match status" value="1"/>
</dbReference>
<reference evidence="18 19" key="1">
    <citation type="submission" date="2018-06" db="EMBL/GenBank/DDBJ databases">
        <title>Comparative genomics of Brasilonema spp. strains.</title>
        <authorList>
            <person name="Alvarenga D.O."/>
            <person name="Fiore M.F."/>
            <person name="Varani A.M."/>
        </authorList>
    </citation>
    <scope>NUCLEOTIDE SEQUENCE [LARGE SCALE GENOMIC DNA]</scope>
    <source>
        <strain evidence="18 19">CENA114</strain>
    </source>
</reference>
<dbReference type="SUPFAM" id="SSF52172">
    <property type="entry name" value="CheY-like"/>
    <property type="match status" value="1"/>
</dbReference>
<keyword evidence="10" id="KW-0902">Two-component regulatory system</keyword>
<dbReference type="InterPro" id="IPR004358">
    <property type="entry name" value="Sig_transdc_His_kin-like_C"/>
</dbReference>
<dbReference type="InterPro" id="IPR005467">
    <property type="entry name" value="His_kinase_dom"/>
</dbReference>
<evidence type="ECO:0000256" key="2">
    <source>
        <dbReference type="ARBA" id="ARBA00004236"/>
    </source>
</evidence>
<dbReference type="SMART" id="SM00448">
    <property type="entry name" value="REC"/>
    <property type="match status" value="1"/>
</dbReference>
<dbReference type="GO" id="GO:0000155">
    <property type="term" value="F:phosphorelay sensor kinase activity"/>
    <property type="evidence" value="ECO:0007669"/>
    <property type="project" value="InterPro"/>
</dbReference>
<dbReference type="Gene3D" id="1.10.287.130">
    <property type="match status" value="1"/>
</dbReference>
<evidence type="ECO:0000256" key="7">
    <source>
        <dbReference type="ARBA" id="ARBA00022741"/>
    </source>
</evidence>
<dbReference type="SUPFAM" id="SSF55785">
    <property type="entry name" value="PYP-like sensor domain (PAS domain)"/>
    <property type="match status" value="1"/>
</dbReference>
<keyword evidence="8" id="KW-0418">Kinase</keyword>
<dbReference type="CDD" id="cd17580">
    <property type="entry name" value="REC_2_DhkD-like"/>
    <property type="match status" value="1"/>
</dbReference>
<dbReference type="EMBL" id="CP030118">
    <property type="protein sequence ID" value="QDL07793.1"/>
    <property type="molecule type" value="Genomic_DNA"/>
</dbReference>
<keyword evidence="6" id="KW-0808">Transferase</keyword>
<dbReference type="SMART" id="SM00387">
    <property type="entry name" value="HATPase_c"/>
    <property type="match status" value="1"/>
</dbReference>
<evidence type="ECO:0000256" key="1">
    <source>
        <dbReference type="ARBA" id="ARBA00000085"/>
    </source>
</evidence>
<feature type="modified residue" description="4-aspartylphosphate" evidence="12">
    <location>
        <position position="444"/>
    </location>
</feature>
<feature type="coiled-coil region" evidence="13">
    <location>
        <begin position="119"/>
        <end position="149"/>
    </location>
</feature>
<evidence type="ECO:0000256" key="10">
    <source>
        <dbReference type="ARBA" id="ARBA00023012"/>
    </source>
</evidence>
<evidence type="ECO:0000256" key="4">
    <source>
        <dbReference type="ARBA" id="ARBA00022475"/>
    </source>
</evidence>
<evidence type="ECO:0000259" key="14">
    <source>
        <dbReference type="PROSITE" id="PS50109"/>
    </source>
</evidence>
<dbReference type="InterPro" id="IPR036097">
    <property type="entry name" value="HisK_dim/P_sf"/>
</dbReference>
<dbReference type="Pfam" id="PF00072">
    <property type="entry name" value="Response_reg"/>
    <property type="match status" value="1"/>
</dbReference>
<keyword evidence="4" id="KW-1003">Cell membrane</keyword>
<feature type="domain" description="Response regulatory" evidence="15">
    <location>
        <begin position="395"/>
        <end position="513"/>
    </location>
</feature>
<comment type="catalytic activity">
    <reaction evidence="1">
        <text>ATP + protein L-histidine = ADP + protein N-phospho-L-histidine.</text>
        <dbReference type="EC" id="2.7.13.3"/>
    </reaction>
</comment>
<comment type="subcellular location">
    <subcellularLocation>
        <location evidence="2">Cell membrane</location>
    </subcellularLocation>
</comment>
<dbReference type="PANTHER" id="PTHR43547">
    <property type="entry name" value="TWO-COMPONENT HISTIDINE KINASE"/>
    <property type="match status" value="1"/>
</dbReference>
<dbReference type="NCBIfam" id="TIGR00229">
    <property type="entry name" value="sensory_box"/>
    <property type="match status" value="1"/>
</dbReference>
<dbReference type="PANTHER" id="PTHR43547:SF2">
    <property type="entry name" value="HYBRID SIGNAL TRANSDUCTION HISTIDINE KINASE C"/>
    <property type="match status" value="1"/>
</dbReference>
<dbReference type="InterPro" id="IPR003661">
    <property type="entry name" value="HisK_dim/P_dom"/>
</dbReference>
<proteinExistence type="predicted"/>
<keyword evidence="19" id="KW-1185">Reference proteome</keyword>
<sequence>MESVVVNANDGIVITEAEPINLPGSRILYINQAFTRTTGYSLEEVLGKTPRILQGPKTNRATLDKIRKTLEQWEAGVFELINYRKDGSEFWVEMSVVPVADETGWYTHWISIQRDITERKRVEETLSQLLQREQQAHQATEDASRLKDEFLAVVSHELRTPLNSMLGWAKLLRNRSFDEATKTRAIETIERNAQAQAQLIDDIFDISRIIRGQLQLHCCPVNLVSLIETTINVVRPAAEAKAIQLKTVLNSSKYVISGDPGRMQQIVWNLLSNAIKFTPHGGQVEICLAEVDTHLELSVSDNGQGISPEFLPHIFDRFRQADSSNTRKQTGLGLGLAIVRNLVELHGGTIYATSLGLGKGSTFTLNLPFLKTTGMAQITKKTCSSSNSSCLDGIQVLVVDDETDARDLLSIVLEEVGASVTAVGSVSEALNMIELFPPDVIVSDIGMPEENGYSLVQKLRNLETKIGKHIPTAAVTAYARAEDRKQALLAGFEIYLPKPVEPAELIAVVENLTGRTLR</sequence>
<dbReference type="Pfam" id="PF13426">
    <property type="entry name" value="PAS_9"/>
    <property type="match status" value="1"/>
</dbReference>